<sequence length="673" mass="74948">MKTLLQYFFLLFLFNINTTWANSTIPVVHHQCIQHQQLLLLNFKKTLAFDRYISSPIPSKFISWNSSTDCCSWFGVTCSTNGHVVGLDISSQSISSGIDNSSSLFDLEQLQSLNLADNGFSYGSHIPSAIGKLTNLRYLNLSYNFYYFEGKIPVEISQLTRLVVLDISQSFTQWYRPLESPKLSMLFHNLTDLTELYLDGVNISAPGKEWCQAISSSLPNLRVLSLSNTLLSSPVDQSLAKLQSLSVIRLDHNYGISGPIPGFFANFSNLREFSWDGNNVSAPFPGFFANFSKLTSLSLSSCSLQGTFPKEIFQVPTLKIIDLSGNEELLGSLPEFPNNGSLRSLVLPSTNFSGLLPGSIGNLKHLERIELFNCSFTGSLPKSMENLTQLVYLDMFSNLFNGAISSIQWENLINLAELHLADNLLEGSIPPSLFYLPLLSKLRLSQNRFSGQLSEFSNASSNLVTLDLSFNNLEGPIPVSIYNFQGLQDLSLSSNNFSAFPFNGPRHLKNLTFIDLSNNSLPILYNGTNSSYSSFPQIATLNLASNKLREIPGFLRNQSHLFDLDLSANHIQGEIPHWIWSFTVLSLNLSCNSLVTLEAPFSNSTLREIDLHSNQLQGEIPYTFPFAHYLDYSNNHFCCSIPADIGDFFNSDTSFLSLSNNNLRGIIPPSICN</sequence>
<keyword evidence="10" id="KW-0675">Receptor</keyword>
<reference evidence="15 16" key="1">
    <citation type="submission" date="2018-10" db="EMBL/GenBank/DDBJ databases">
        <title>A high-quality apple genome assembly.</title>
        <authorList>
            <person name="Hu J."/>
        </authorList>
    </citation>
    <scope>NUCLEOTIDE SEQUENCE [LARGE SCALE GENOMIC DNA]</scope>
    <source>
        <strain evidence="16">cv. HFTH1</strain>
        <tissue evidence="15">Young leaf</tissue>
    </source>
</reference>
<evidence type="ECO:0000259" key="14">
    <source>
        <dbReference type="Pfam" id="PF23598"/>
    </source>
</evidence>
<evidence type="ECO:0000256" key="7">
    <source>
        <dbReference type="ARBA" id="ARBA00022737"/>
    </source>
</evidence>
<evidence type="ECO:0000256" key="11">
    <source>
        <dbReference type="ARBA" id="ARBA00023180"/>
    </source>
</evidence>
<keyword evidence="8" id="KW-1133">Transmembrane helix</keyword>
<organism evidence="15 16">
    <name type="scientific">Malus domestica</name>
    <name type="common">Apple</name>
    <name type="synonym">Pyrus malus</name>
    <dbReference type="NCBI Taxonomy" id="3750"/>
    <lineage>
        <taxon>Eukaryota</taxon>
        <taxon>Viridiplantae</taxon>
        <taxon>Streptophyta</taxon>
        <taxon>Embryophyta</taxon>
        <taxon>Tracheophyta</taxon>
        <taxon>Spermatophyta</taxon>
        <taxon>Magnoliopsida</taxon>
        <taxon>eudicotyledons</taxon>
        <taxon>Gunneridae</taxon>
        <taxon>Pentapetalae</taxon>
        <taxon>rosids</taxon>
        <taxon>fabids</taxon>
        <taxon>Rosales</taxon>
        <taxon>Rosaceae</taxon>
        <taxon>Amygdaloideae</taxon>
        <taxon>Maleae</taxon>
        <taxon>Malus</taxon>
    </lineage>
</organism>
<dbReference type="SMART" id="SM00369">
    <property type="entry name" value="LRR_TYP"/>
    <property type="match status" value="7"/>
</dbReference>
<dbReference type="PANTHER" id="PTHR48061">
    <property type="entry name" value="LEUCINE-RICH REPEAT RECEPTOR PROTEIN KINASE EMS1-LIKE-RELATED"/>
    <property type="match status" value="1"/>
</dbReference>
<dbReference type="SUPFAM" id="SSF52075">
    <property type="entry name" value="Outer arm dynein light chain 1"/>
    <property type="match status" value="1"/>
</dbReference>
<evidence type="ECO:0000259" key="13">
    <source>
        <dbReference type="Pfam" id="PF08263"/>
    </source>
</evidence>
<dbReference type="InterPro" id="IPR032675">
    <property type="entry name" value="LRR_dom_sf"/>
</dbReference>
<accession>A0A498JZX1</accession>
<evidence type="ECO:0000256" key="1">
    <source>
        <dbReference type="ARBA" id="ARBA00004251"/>
    </source>
</evidence>
<dbReference type="STRING" id="3750.A0A498JZX1"/>
<feature type="domain" description="Disease resistance R13L4/SHOC-2-like LRR" evidence="14">
    <location>
        <begin position="100"/>
        <end position="299"/>
    </location>
</feature>
<proteinExistence type="inferred from homology"/>
<keyword evidence="11" id="KW-0325">Glycoprotein</keyword>
<evidence type="ECO:0000313" key="15">
    <source>
        <dbReference type="EMBL" id="RXI01459.1"/>
    </source>
</evidence>
<dbReference type="SUPFAM" id="SSF52058">
    <property type="entry name" value="L domain-like"/>
    <property type="match status" value="2"/>
</dbReference>
<evidence type="ECO:0000256" key="8">
    <source>
        <dbReference type="ARBA" id="ARBA00022989"/>
    </source>
</evidence>
<protein>
    <submittedName>
        <fullName evidence="15">Uncharacterized protein</fullName>
    </submittedName>
</protein>
<comment type="caution">
    <text evidence="15">The sequence shown here is derived from an EMBL/GenBank/DDBJ whole genome shotgun (WGS) entry which is preliminary data.</text>
</comment>
<evidence type="ECO:0000256" key="9">
    <source>
        <dbReference type="ARBA" id="ARBA00023136"/>
    </source>
</evidence>
<dbReference type="FunFam" id="3.80.10.10:FF:000095">
    <property type="entry name" value="LRR receptor-like serine/threonine-protein kinase GSO1"/>
    <property type="match status" value="1"/>
</dbReference>
<dbReference type="InterPro" id="IPR003591">
    <property type="entry name" value="Leu-rich_rpt_typical-subtyp"/>
</dbReference>
<dbReference type="InterPro" id="IPR055414">
    <property type="entry name" value="LRR_R13L4/SHOC2-like"/>
</dbReference>
<keyword evidence="16" id="KW-1185">Reference proteome</keyword>
<feature type="chain" id="PRO_5019847752" evidence="12">
    <location>
        <begin position="22"/>
        <end position="673"/>
    </location>
</feature>
<dbReference type="PANTHER" id="PTHR48061:SF2">
    <property type="entry name" value="RECEPTOR LIKE PROTEIN 30-LIKE"/>
    <property type="match status" value="1"/>
</dbReference>
<dbReference type="InterPro" id="IPR013210">
    <property type="entry name" value="LRR_N_plant-typ"/>
</dbReference>
<dbReference type="GO" id="GO:0005886">
    <property type="term" value="C:plasma membrane"/>
    <property type="evidence" value="ECO:0007669"/>
    <property type="project" value="UniProtKB-SubCell"/>
</dbReference>
<dbReference type="EMBL" id="RDQH01000330">
    <property type="protein sequence ID" value="RXI01459.1"/>
    <property type="molecule type" value="Genomic_DNA"/>
</dbReference>
<dbReference type="InterPro" id="IPR046956">
    <property type="entry name" value="RLP23-like"/>
</dbReference>
<dbReference type="Pfam" id="PF00560">
    <property type="entry name" value="LRR_1"/>
    <property type="match status" value="5"/>
</dbReference>
<evidence type="ECO:0000256" key="2">
    <source>
        <dbReference type="ARBA" id="ARBA00009592"/>
    </source>
</evidence>
<gene>
    <name evidence="15" type="ORF">DVH24_014808</name>
</gene>
<evidence type="ECO:0000256" key="6">
    <source>
        <dbReference type="ARBA" id="ARBA00022729"/>
    </source>
</evidence>
<feature type="domain" description="Leucine-rich repeat-containing N-terminal plant-type" evidence="13">
    <location>
        <begin position="36"/>
        <end position="79"/>
    </location>
</feature>
<comment type="subcellular location">
    <subcellularLocation>
        <location evidence="1">Cell membrane</location>
        <topology evidence="1">Single-pass type I membrane protein</topology>
    </subcellularLocation>
</comment>
<evidence type="ECO:0000256" key="3">
    <source>
        <dbReference type="ARBA" id="ARBA00022475"/>
    </source>
</evidence>
<evidence type="ECO:0000256" key="10">
    <source>
        <dbReference type="ARBA" id="ARBA00023170"/>
    </source>
</evidence>
<keyword evidence="6 12" id="KW-0732">Signal</keyword>
<name>A0A498JZX1_MALDO</name>
<dbReference type="Gene3D" id="3.80.10.10">
    <property type="entry name" value="Ribonuclease Inhibitor"/>
    <property type="match status" value="7"/>
</dbReference>
<dbReference type="InterPro" id="IPR001611">
    <property type="entry name" value="Leu-rich_rpt"/>
</dbReference>
<keyword evidence="3" id="KW-1003">Cell membrane</keyword>
<keyword evidence="7" id="KW-0677">Repeat</keyword>
<keyword evidence="5" id="KW-0812">Transmembrane</keyword>
<evidence type="ECO:0000256" key="4">
    <source>
        <dbReference type="ARBA" id="ARBA00022614"/>
    </source>
</evidence>
<dbReference type="Pfam" id="PF08263">
    <property type="entry name" value="LRRNT_2"/>
    <property type="match status" value="1"/>
</dbReference>
<dbReference type="Proteomes" id="UP000290289">
    <property type="component" value="Chromosome 4"/>
</dbReference>
<evidence type="ECO:0000313" key="16">
    <source>
        <dbReference type="Proteomes" id="UP000290289"/>
    </source>
</evidence>
<keyword evidence="4" id="KW-0433">Leucine-rich repeat</keyword>
<keyword evidence="9" id="KW-0472">Membrane</keyword>
<evidence type="ECO:0000256" key="5">
    <source>
        <dbReference type="ARBA" id="ARBA00022692"/>
    </source>
</evidence>
<comment type="similarity">
    <text evidence="2">Belongs to the RLP family.</text>
</comment>
<dbReference type="Pfam" id="PF23598">
    <property type="entry name" value="LRR_14"/>
    <property type="match status" value="1"/>
</dbReference>
<dbReference type="Pfam" id="PF13855">
    <property type="entry name" value="LRR_8"/>
    <property type="match status" value="1"/>
</dbReference>
<dbReference type="AlphaFoldDB" id="A0A498JZX1"/>
<evidence type="ECO:0000256" key="12">
    <source>
        <dbReference type="SAM" id="SignalP"/>
    </source>
</evidence>
<feature type="signal peptide" evidence="12">
    <location>
        <begin position="1"/>
        <end position="21"/>
    </location>
</feature>